<accession>A0ABR1HBN1</accession>
<comment type="caution">
    <text evidence="2">The sequence shown here is derived from an EMBL/GenBank/DDBJ whole genome shotgun (WGS) entry which is preliminary data.</text>
</comment>
<evidence type="ECO:0000313" key="2">
    <source>
        <dbReference type="EMBL" id="KAK7418568.1"/>
    </source>
</evidence>
<dbReference type="EMBL" id="JAZAVJ010000046">
    <property type="protein sequence ID" value="KAK7418568.1"/>
    <property type="molecule type" value="Genomic_DNA"/>
</dbReference>
<evidence type="ECO:0008006" key="4">
    <source>
        <dbReference type="Google" id="ProtNLM"/>
    </source>
</evidence>
<sequence length="173" mass="19774">MEPEEHARRSATSPRDMPGPPQVGPLDWDRKNSGSRPVPMDSKRLETPGQMEDLGMKPVEDLVMETKPGIPAKEYPPLLEDKEAINASLNEIQRKVSVMALTDPAEPGFNGEHSSSIEQKYSAGETLPVPDVELSDDSDVDDENYWEWDQDKQQFRHWDEEDKEWVYFPESFD</sequence>
<keyword evidence="3" id="KW-1185">Reference proteome</keyword>
<dbReference type="Proteomes" id="UP001498476">
    <property type="component" value="Unassembled WGS sequence"/>
</dbReference>
<evidence type="ECO:0000256" key="1">
    <source>
        <dbReference type="SAM" id="MobiDB-lite"/>
    </source>
</evidence>
<name>A0ABR1HBN1_9HYPO</name>
<gene>
    <name evidence="2" type="ORF">QQX98_003913</name>
</gene>
<reference evidence="2 3" key="1">
    <citation type="journal article" date="2025" name="Microbiol. Resour. Announc.">
        <title>Draft genome sequences for Neonectria magnoliae and Neonectria punicea, canker pathogens of Liriodendron tulipifera and Acer saccharum in West Virginia.</title>
        <authorList>
            <person name="Petronek H.M."/>
            <person name="Kasson M.T."/>
            <person name="Metheny A.M."/>
            <person name="Stauder C.M."/>
            <person name="Lovett B."/>
            <person name="Lynch S.C."/>
            <person name="Garnas J.R."/>
            <person name="Kasson L.R."/>
            <person name="Stajich J.E."/>
        </authorList>
    </citation>
    <scope>NUCLEOTIDE SEQUENCE [LARGE SCALE GENOMIC DNA]</scope>
    <source>
        <strain evidence="2 3">NRRL 64653</strain>
    </source>
</reference>
<organism evidence="2 3">
    <name type="scientific">Neonectria punicea</name>
    <dbReference type="NCBI Taxonomy" id="979145"/>
    <lineage>
        <taxon>Eukaryota</taxon>
        <taxon>Fungi</taxon>
        <taxon>Dikarya</taxon>
        <taxon>Ascomycota</taxon>
        <taxon>Pezizomycotina</taxon>
        <taxon>Sordariomycetes</taxon>
        <taxon>Hypocreomycetidae</taxon>
        <taxon>Hypocreales</taxon>
        <taxon>Nectriaceae</taxon>
        <taxon>Neonectria</taxon>
    </lineage>
</organism>
<feature type="region of interest" description="Disordered" evidence="1">
    <location>
        <begin position="1"/>
        <end position="57"/>
    </location>
</feature>
<proteinExistence type="predicted"/>
<feature type="region of interest" description="Disordered" evidence="1">
    <location>
        <begin position="103"/>
        <end position="139"/>
    </location>
</feature>
<protein>
    <recommendedName>
        <fullName evidence="4">WW domain-containing protein</fullName>
    </recommendedName>
</protein>
<evidence type="ECO:0000313" key="3">
    <source>
        <dbReference type="Proteomes" id="UP001498476"/>
    </source>
</evidence>